<name>A0AAW7M8C8_9MICO</name>
<evidence type="ECO:0000313" key="3">
    <source>
        <dbReference type="Proteomes" id="UP001172737"/>
    </source>
</evidence>
<sequence length="170" mass="18543">MSTPSDPVHPELVLHVGRRATLALRAAFLVAIAVFGVVALAIAIGRPSGDGQGGAGNVVLPAAAIVFALLGLAFTLGQWWDDATHLRLVDGRLEVRHGGRRLRGRAVRYSLDHPVLLIAEGPRDSIRMFIEQDQRRVDLGKADQLGADQLRDLGSWLRSQGVRYEQRSDR</sequence>
<organism evidence="2 3">
    <name type="scientific">Demequina lignilytica</name>
    <dbReference type="NCBI Taxonomy" id="3051663"/>
    <lineage>
        <taxon>Bacteria</taxon>
        <taxon>Bacillati</taxon>
        <taxon>Actinomycetota</taxon>
        <taxon>Actinomycetes</taxon>
        <taxon>Micrococcales</taxon>
        <taxon>Demequinaceae</taxon>
        <taxon>Demequina</taxon>
    </lineage>
</organism>
<reference evidence="2" key="1">
    <citation type="submission" date="2023-06" db="EMBL/GenBank/DDBJ databases">
        <title>Sysu t00039.</title>
        <authorList>
            <person name="Gao L."/>
            <person name="Fang B.-Z."/>
            <person name="Li W.-J."/>
        </authorList>
    </citation>
    <scope>NUCLEOTIDE SEQUENCE</scope>
    <source>
        <strain evidence="2">SYSU T00039</strain>
    </source>
</reference>
<dbReference type="RefSeq" id="WP_301118313.1">
    <property type="nucleotide sequence ID" value="NZ_JAUHPX010000002.1"/>
</dbReference>
<keyword evidence="1" id="KW-0472">Membrane</keyword>
<feature type="transmembrane region" description="Helical" evidence="1">
    <location>
        <begin position="22"/>
        <end position="45"/>
    </location>
</feature>
<dbReference type="AlphaFoldDB" id="A0AAW7M8C8"/>
<accession>A0AAW7M8C8</accession>
<keyword evidence="3" id="KW-1185">Reference proteome</keyword>
<protein>
    <recommendedName>
        <fullName evidence="4">PH domain-containing protein</fullName>
    </recommendedName>
</protein>
<evidence type="ECO:0000313" key="2">
    <source>
        <dbReference type="EMBL" id="MDN4487241.1"/>
    </source>
</evidence>
<feature type="transmembrane region" description="Helical" evidence="1">
    <location>
        <begin position="57"/>
        <end position="80"/>
    </location>
</feature>
<dbReference type="EMBL" id="JAUHPX010000002">
    <property type="protein sequence ID" value="MDN4487241.1"/>
    <property type="molecule type" value="Genomic_DNA"/>
</dbReference>
<keyword evidence="1" id="KW-0812">Transmembrane</keyword>
<proteinExistence type="predicted"/>
<evidence type="ECO:0000256" key="1">
    <source>
        <dbReference type="SAM" id="Phobius"/>
    </source>
</evidence>
<keyword evidence="1" id="KW-1133">Transmembrane helix</keyword>
<comment type="caution">
    <text evidence="2">The sequence shown here is derived from an EMBL/GenBank/DDBJ whole genome shotgun (WGS) entry which is preliminary data.</text>
</comment>
<gene>
    <name evidence="2" type="ORF">QQX10_03570</name>
</gene>
<evidence type="ECO:0008006" key="4">
    <source>
        <dbReference type="Google" id="ProtNLM"/>
    </source>
</evidence>
<dbReference type="Proteomes" id="UP001172737">
    <property type="component" value="Unassembled WGS sequence"/>
</dbReference>